<feature type="transmembrane region" description="Helical" evidence="1">
    <location>
        <begin position="180"/>
        <end position="201"/>
    </location>
</feature>
<protein>
    <recommendedName>
        <fullName evidence="4">Transmembrane protein</fullName>
    </recommendedName>
</protein>
<evidence type="ECO:0008006" key="4">
    <source>
        <dbReference type="Google" id="ProtNLM"/>
    </source>
</evidence>
<evidence type="ECO:0000313" key="2">
    <source>
        <dbReference type="EMBL" id="OXA40370.1"/>
    </source>
</evidence>
<keyword evidence="1" id="KW-1133">Transmembrane helix</keyword>
<reference evidence="2 3" key="1">
    <citation type="submission" date="2015-12" db="EMBL/GenBank/DDBJ databases">
        <title>The genome of Folsomia candida.</title>
        <authorList>
            <person name="Faddeeva A."/>
            <person name="Derks M.F."/>
            <person name="Anvar Y."/>
            <person name="Smit S."/>
            <person name="Van Straalen N."/>
            <person name="Roelofs D."/>
        </authorList>
    </citation>
    <scope>NUCLEOTIDE SEQUENCE [LARGE SCALE GENOMIC DNA]</scope>
    <source>
        <strain evidence="2 3">VU population</strain>
        <tissue evidence="2">Whole body</tissue>
    </source>
</reference>
<gene>
    <name evidence="2" type="ORF">Fcan01_25048</name>
</gene>
<accession>A0A226D5M4</accession>
<dbReference type="EMBL" id="LNIX01000034">
    <property type="protein sequence ID" value="OXA40370.1"/>
    <property type="molecule type" value="Genomic_DNA"/>
</dbReference>
<feature type="transmembrane region" description="Helical" evidence="1">
    <location>
        <begin position="86"/>
        <end position="106"/>
    </location>
</feature>
<keyword evidence="1" id="KW-0472">Membrane</keyword>
<evidence type="ECO:0000256" key="1">
    <source>
        <dbReference type="SAM" id="Phobius"/>
    </source>
</evidence>
<proteinExistence type="predicted"/>
<organism evidence="2 3">
    <name type="scientific">Folsomia candida</name>
    <name type="common">Springtail</name>
    <dbReference type="NCBI Taxonomy" id="158441"/>
    <lineage>
        <taxon>Eukaryota</taxon>
        <taxon>Metazoa</taxon>
        <taxon>Ecdysozoa</taxon>
        <taxon>Arthropoda</taxon>
        <taxon>Hexapoda</taxon>
        <taxon>Collembola</taxon>
        <taxon>Entomobryomorpha</taxon>
        <taxon>Isotomoidea</taxon>
        <taxon>Isotomidae</taxon>
        <taxon>Proisotominae</taxon>
        <taxon>Folsomia</taxon>
    </lineage>
</organism>
<comment type="caution">
    <text evidence="2">The sequence shown here is derived from an EMBL/GenBank/DDBJ whole genome shotgun (WGS) entry which is preliminary data.</text>
</comment>
<evidence type="ECO:0000313" key="3">
    <source>
        <dbReference type="Proteomes" id="UP000198287"/>
    </source>
</evidence>
<sequence length="365" mass="40343">MEKSAAPFPIFATLAPPPGGRGGVEAKYWYLDTRARPPSGPGPGENSHLAAPRKGPELMLTSTSATFSFPVTCINGKIRPASKSKVHLVTFVANILIDLARISVYLEWFAVNVWFGNAEIWKTIMMLYIVAGFSAVTLCKIIFGWRQEETGALIKTSFDLEEFAGKLGYQVAVERWRSVWFIWAIFTPPSLASLDALVALFKPCMPPAMTMTMSSCQSWDDTDGGITLPTRVVFAALEYYTLSGVTGTVCLLTGAIILYPVLVMEIWIKYVTALIEAGPSSVAVQYRAAQSLSELLNFVIRKPFIALFVGSCIMAEVMCLYVVMLWKDPSRHDYGNSRAGIFIWIRRHPSSLEHPVLGVDQVPRN</sequence>
<dbReference type="AlphaFoldDB" id="A0A226D5M4"/>
<feature type="transmembrane region" description="Helical" evidence="1">
    <location>
        <begin position="239"/>
        <end position="262"/>
    </location>
</feature>
<keyword evidence="3" id="KW-1185">Reference proteome</keyword>
<feature type="transmembrane region" description="Helical" evidence="1">
    <location>
        <begin position="304"/>
        <end position="326"/>
    </location>
</feature>
<keyword evidence="1" id="KW-0812">Transmembrane</keyword>
<feature type="transmembrane region" description="Helical" evidence="1">
    <location>
        <begin position="126"/>
        <end position="145"/>
    </location>
</feature>
<name>A0A226D5M4_FOLCA</name>
<dbReference type="Proteomes" id="UP000198287">
    <property type="component" value="Unassembled WGS sequence"/>
</dbReference>